<keyword evidence="9" id="KW-0807">Transducer</keyword>
<evidence type="ECO:0000313" key="11">
    <source>
        <dbReference type="EMBL" id="ELU36720.1"/>
    </source>
</evidence>
<evidence type="ECO:0000256" key="10">
    <source>
        <dbReference type="SAM" id="Phobius"/>
    </source>
</evidence>
<dbReference type="CDD" id="cd14966">
    <property type="entry name" value="7tmD_STE3"/>
    <property type="match status" value="1"/>
</dbReference>
<evidence type="ECO:0000256" key="1">
    <source>
        <dbReference type="ARBA" id="ARBA00004141"/>
    </source>
</evidence>
<gene>
    <name evidence="11" type="ORF">AG1IA_09250</name>
</gene>
<dbReference type="OMA" id="WLINTIV"/>
<keyword evidence="7 10" id="KW-0472">Membrane</keyword>
<dbReference type="EMBL" id="AFRT01003106">
    <property type="protein sequence ID" value="ELU36720.1"/>
    <property type="molecule type" value="Genomic_DNA"/>
</dbReference>
<evidence type="ECO:0000256" key="3">
    <source>
        <dbReference type="ARBA" id="ARBA00022507"/>
    </source>
</evidence>
<dbReference type="InterPro" id="IPR001499">
    <property type="entry name" value="GPCR_STE3"/>
</dbReference>
<dbReference type="PANTHER" id="PTHR28097:SF1">
    <property type="entry name" value="PHEROMONE A FACTOR RECEPTOR"/>
    <property type="match status" value="1"/>
</dbReference>
<feature type="transmembrane region" description="Helical" evidence="10">
    <location>
        <begin position="251"/>
        <end position="271"/>
    </location>
</feature>
<evidence type="ECO:0000256" key="4">
    <source>
        <dbReference type="ARBA" id="ARBA00022692"/>
    </source>
</evidence>
<dbReference type="GO" id="GO:0005886">
    <property type="term" value="C:plasma membrane"/>
    <property type="evidence" value="ECO:0007669"/>
    <property type="project" value="TreeGrafter"/>
</dbReference>
<keyword evidence="3" id="KW-0589">Pheromone response</keyword>
<proteinExistence type="inferred from homology"/>
<keyword evidence="6" id="KW-0297">G-protein coupled receptor</keyword>
<keyword evidence="5 10" id="KW-1133">Transmembrane helix</keyword>
<evidence type="ECO:0000256" key="9">
    <source>
        <dbReference type="ARBA" id="ARBA00023224"/>
    </source>
</evidence>
<evidence type="ECO:0000313" key="12">
    <source>
        <dbReference type="Proteomes" id="UP000011668"/>
    </source>
</evidence>
<accession>L8WFI2</accession>
<dbReference type="Pfam" id="PF02076">
    <property type="entry name" value="STE3"/>
    <property type="match status" value="1"/>
</dbReference>
<name>L8WFI2_THACA</name>
<comment type="caution">
    <text evidence="11">The sequence shown here is derived from an EMBL/GenBank/DDBJ whole genome shotgun (WGS) entry which is preliminary data.</text>
</comment>
<dbReference type="PANTHER" id="PTHR28097">
    <property type="entry name" value="PHEROMONE A FACTOR RECEPTOR"/>
    <property type="match status" value="1"/>
</dbReference>
<evidence type="ECO:0000256" key="6">
    <source>
        <dbReference type="ARBA" id="ARBA00023040"/>
    </source>
</evidence>
<keyword evidence="12" id="KW-1185">Reference proteome</keyword>
<dbReference type="AlphaFoldDB" id="L8WFI2"/>
<dbReference type="GO" id="GO:0000750">
    <property type="term" value="P:pheromone-dependent signal transduction involved in conjugation with cellular fusion"/>
    <property type="evidence" value="ECO:0007669"/>
    <property type="project" value="TreeGrafter"/>
</dbReference>
<sequence>MWPNISSINTIHHPPSAPAAHFPFLSLCAPLVTMEPFPAIPIANGVAIVLVLLPISWHWKARNIGTLLYIGWTVLGNLNWLINTIVWRGTWEDLAPRWCDICTCWVFWPQSGMRSVGLTAASLCINRKLYNIATIQSVTRSPKSCVYRSSPLQLITFLDYVVQPTRYNIIENIGCWPKHSIGDTFDYDMANHYRNCIIHLLRCVLVYVGPSHPTEFPLGLAIRAFLKARQQFNQVLNNSGSGVNMSRYFRLMALATEEMLFTLPFAIYILVMNLTQAPMIPWISWEDTHQDYNTIWKTPWILMKASQQNYNTMMINLWVLPAGGFLFFVWFGLGGEAIASYKAAFYKVAGLFGIKPKPKTAPASRWQNQLVSNTSSVPTRDNARFSLPDLNEVEGKRSSEEDLEAAKIRLNWAEWVATILDGVVLGFAESQYTCHEGAAVPSQHSAWGWGDRDGLRMQMTSATNFKVLIPIHQVYEDKGSGFGPLVICWETHNLSLF</sequence>
<dbReference type="HOGENOM" id="CLU_027592_0_1_1"/>
<dbReference type="PRINTS" id="PR00899">
    <property type="entry name" value="GPCRSTE3"/>
</dbReference>
<evidence type="ECO:0000256" key="5">
    <source>
        <dbReference type="ARBA" id="ARBA00022989"/>
    </source>
</evidence>
<dbReference type="GO" id="GO:0004932">
    <property type="term" value="F:mating-type factor pheromone receptor activity"/>
    <property type="evidence" value="ECO:0007669"/>
    <property type="project" value="InterPro"/>
</dbReference>
<comment type="subcellular location">
    <subcellularLocation>
        <location evidence="1">Membrane</location>
        <topology evidence="1">Multi-pass membrane protein</topology>
    </subcellularLocation>
</comment>
<organism evidence="11 12">
    <name type="scientific">Thanatephorus cucumeris (strain AG1-IA)</name>
    <name type="common">Rice sheath blight fungus</name>
    <name type="synonym">Rhizoctonia solani</name>
    <dbReference type="NCBI Taxonomy" id="983506"/>
    <lineage>
        <taxon>Eukaryota</taxon>
        <taxon>Fungi</taxon>
        <taxon>Dikarya</taxon>
        <taxon>Basidiomycota</taxon>
        <taxon>Agaricomycotina</taxon>
        <taxon>Agaricomycetes</taxon>
        <taxon>Cantharellales</taxon>
        <taxon>Ceratobasidiaceae</taxon>
        <taxon>Rhizoctonia</taxon>
        <taxon>Rhizoctonia solani AG-1</taxon>
    </lineage>
</organism>
<dbReference type="Proteomes" id="UP000011668">
    <property type="component" value="Unassembled WGS sequence"/>
</dbReference>
<evidence type="ECO:0000256" key="8">
    <source>
        <dbReference type="ARBA" id="ARBA00023170"/>
    </source>
</evidence>
<feature type="transmembrane region" description="Helical" evidence="10">
    <location>
        <begin position="313"/>
        <end position="333"/>
    </location>
</feature>
<dbReference type="OrthoDB" id="2874149at2759"/>
<keyword evidence="4 10" id="KW-0812">Transmembrane</keyword>
<comment type="similarity">
    <text evidence="2">Belongs to the G-protein coupled receptor 4 family.</text>
</comment>
<protein>
    <submittedName>
        <fullName evidence="11">STE3 domain-containing protein</fullName>
    </submittedName>
</protein>
<feature type="transmembrane region" description="Helical" evidence="10">
    <location>
        <begin position="39"/>
        <end position="59"/>
    </location>
</feature>
<evidence type="ECO:0000256" key="2">
    <source>
        <dbReference type="ARBA" id="ARBA00011085"/>
    </source>
</evidence>
<keyword evidence="8" id="KW-0675">Receptor</keyword>
<evidence type="ECO:0000256" key="7">
    <source>
        <dbReference type="ARBA" id="ARBA00023136"/>
    </source>
</evidence>
<reference evidence="11 12" key="1">
    <citation type="journal article" date="2013" name="Nat. Commun.">
        <title>The evolution and pathogenic mechanisms of the rice sheath blight pathogen.</title>
        <authorList>
            <person name="Zheng A."/>
            <person name="Lin R."/>
            <person name="Xu L."/>
            <person name="Qin P."/>
            <person name="Tang C."/>
            <person name="Ai P."/>
            <person name="Zhang D."/>
            <person name="Liu Y."/>
            <person name="Sun Z."/>
            <person name="Feng H."/>
            <person name="Wang Y."/>
            <person name="Chen Y."/>
            <person name="Liang X."/>
            <person name="Fu R."/>
            <person name="Li Q."/>
            <person name="Zhang J."/>
            <person name="Yu X."/>
            <person name="Xie Z."/>
            <person name="Ding L."/>
            <person name="Guan P."/>
            <person name="Tang J."/>
            <person name="Liang Y."/>
            <person name="Wang S."/>
            <person name="Deng Q."/>
            <person name="Li S."/>
            <person name="Zhu J."/>
            <person name="Wang L."/>
            <person name="Liu H."/>
            <person name="Li P."/>
        </authorList>
    </citation>
    <scope>NUCLEOTIDE SEQUENCE [LARGE SCALE GENOMIC DNA]</scope>
    <source>
        <strain evidence="12">AG-1 IA</strain>
    </source>
</reference>
<dbReference type="STRING" id="983506.L8WFI2"/>